<sequence length="129" mass="13918">MTRIHYDNQQAIITNDAGMTATGFNGDIDAQGFRPKELLEAAVALCMTMNVRKVLERDGIDFQLEDVAATATASKEDGVTNRFTAIDVELTLPAHLEAAYRTKLIKIAERGCTIGNTIKASASISVTEA</sequence>
<dbReference type="GO" id="GO:0004601">
    <property type="term" value="F:peroxidase activity"/>
    <property type="evidence" value="ECO:0007669"/>
    <property type="project" value="UniProtKB-KW"/>
</dbReference>
<protein>
    <submittedName>
        <fullName evidence="1">OsmC family protein</fullName>
        <ecNumber evidence="1">1.11.1.-</ecNumber>
    </submittedName>
</protein>
<dbReference type="InterPro" id="IPR003718">
    <property type="entry name" value="OsmC/Ohr_fam"/>
</dbReference>
<dbReference type="RefSeq" id="WP_380147155.1">
    <property type="nucleotide sequence ID" value="NZ_JBHUOR010000029.1"/>
</dbReference>
<name>A0ABW5XYA1_9BACL</name>
<comment type="caution">
    <text evidence="1">The sequence shown here is derived from an EMBL/GenBank/DDBJ whole genome shotgun (WGS) entry which is preliminary data.</text>
</comment>
<dbReference type="PANTHER" id="PTHR34352:SF1">
    <property type="entry name" value="PROTEIN YHFA"/>
    <property type="match status" value="1"/>
</dbReference>
<accession>A0ABW5XYA1</accession>
<keyword evidence="1" id="KW-0560">Oxidoreductase</keyword>
<reference evidence="2" key="1">
    <citation type="journal article" date="2019" name="Int. J. Syst. Evol. Microbiol.">
        <title>The Global Catalogue of Microorganisms (GCM) 10K type strain sequencing project: providing services to taxonomists for standard genome sequencing and annotation.</title>
        <authorList>
            <consortium name="The Broad Institute Genomics Platform"/>
            <consortium name="The Broad Institute Genome Sequencing Center for Infectious Disease"/>
            <person name="Wu L."/>
            <person name="Ma J."/>
        </authorList>
    </citation>
    <scope>NUCLEOTIDE SEQUENCE [LARGE SCALE GENOMIC DNA]</scope>
    <source>
        <strain evidence="2">KCTC 33522</strain>
    </source>
</reference>
<evidence type="ECO:0000313" key="2">
    <source>
        <dbReference type="Proteomes" id="UP001597568"/>
    </source>
</evidence>
<dbReference type="Proteomes" id="UP001597568">
    <property type="component" value="Unassembled WGS sequence"/>
</dbReference>
<dbReference type="Gene3D" id="3.30.300.20">
    <property type="match status" value="1"/>
</dbReference>
<dbReference type="EMBL" id="JBHUOR010000029">
    <property type="protein sequence ID" value="MFD2867967.1"/>
    <property type="molecule type" value="Genomic_DNA"/>
</dbReference>
<evidence type="ECO:0000313" key="1">
    <source>
        <dbReference type="EMBL" id="MFD2867967.1"/>
    </source>
</evidence>
<dbReference type="InterPro" id="IPR015946">
    <property type="entry name" value="KH_dom-like_a/b"/>
</dbReference>
<dbReference type="PANTHER" id="PTHR34352">
    <property type="entry name" value="PROTEIN YHFA"/>
    <property type="match status" value="1"/>
</dbReference>
<proteinExistence type="predicted"/>
<gene>
    <name evidence="1" type="ORF">ACFSY7_05580</name>
</gene>
<dbReference type="Pfam" id="PF02566">
    <property type="entry name" value="OsmC"/>
    <property type="match status" value="1"/>
</dbReference>
<keyword evidence="2" id="KW-1185">Reference proteome</keyword>
<dbReference type="SUPFAM" id="SSF82784">
    <property type="entry name" value="OsmC-like"/>
    <property type="match status" value="1"/>
</dbReference>
<dbReference type="EC" id="1.11.1.-" evidence="1"/>
<dbReference type="InterPro" id="IPR036102">
    <property type="entry name" value="OsmC/Ohrsf"/>
</dbReference>
<keyword evidence="1" id="KW-0575">Peroxidase</keyword>
<organism evidence="1 2">
    <name type="scientific">Kurthia populi</name>
    <dbReference type="NCBI Taxonomy" id="1562132"/>
    <lineage>
        <taxon>Bacteria</taxon>
        <taxon>Bacillati</taxon>
        <taxon>Bacillota</taxon>
        <taxon>Bacilli</taxon>
        <taxon>Bacillales</taxon>
        <taxon>Caryophanaceae</taxon>
        <taxon>Kurthia</taxon>
    </lineage>
</organism>